<dbReference type="HOGENOM" id="CLU_037769_2_0_1"/>
<protein>
    <recommendedName>
        <fullName evidence="7">Protein HGH1 homolog</fullName>
    </recommendedName>
</protein>
<dbReference type="SUPFAM" id="SSF48371">
    <property type="entry name" value="ARM repeat"/>
    <property type="match status" value="1"/>
</dbReference>
<feature type="compositionally biased region" description="Acidic residues" evidence="2">
    <location>
        <begin position="523"/>
        <end position="539"/>
    </location>
</feature>
<feature type="domain" description="Protein HGH1 N-terminal" evidence="3">
    <location>
        <begin position="105"/>
        <end position="360"/>
    </location>
</feature>
<evidence type="ECO:0000256" key="1">
    <source>
        <dbReference type="ARBA" id="ARBA00006712"/>
    </source>
</evidence>
<evidence type="ECO:0000259" key="4">
    <source>
        <dbReference type="Pfam" id="PF04064"/>
    </source>
</evidence>
<feature type="compositionally biased region" description="Low complexity" evidence="2">
    <location>
        <begin position="298"/>
        <end position="312"/>
    </location>
</feature>
<dbReference type="InterPro" id="IPR007206">
    <property type="entry name" value="Protein_HGH1_C"/>
</dbReference>
<evidence type="ECO:0000256" key="2">
    <source>
        <dbReference type="SAM" id="MobiDB-lite"/>
    </source>
</evidence>
<dbReference type="Proteomes" id="UP000053593">
    <property type="component" value="Unassembled WGS sequence"/>
</dbReference>
<proteinExistence type="inferred from homology"/>
<dbReference type="AlphaFoldDB" id="A0A0D0C382"/>
<dbReference type="Pfam" id="PF04064">
    <property type="entry name" value="DUF384"/>
    <property type="match status" value="1"/>
</dbReference>
<feature type="compositionally biased region" description="Basic and acidic residues" evidence="2">
    <location>
        <begin position="511"/>
        <end position="522"/>
    </location>
</feature>
<keyword evidence="6" id="KW-1185">Reference proteome</keyword>
<dbReference type="InterPro" id="IPR007205">
    <property type="entry name" value="Protein_HGH1_N"/>
</dbReference>
<dbReference type="InterPro" id="IPR016024">
    <property type="entry name" value="ARM-type_fold"/>
</dbReference>
<name>A0A0D0C382_9AGAR</name>
<dbReference type="EMBL" id="KN834845">
    <property type="protein sequence ID" value="KIK52292.1"/>
    <property type="molecule type" value="Genomic_DNA"/>
</dbReference>
<organism evidence="5 6">
    <name type="scientific">Collybiopsis luxurians FD-317 M1</name>
    <dbReference type="NCBI Taxonomy" id="944289"/>
    <lineage>
        <taxon>Eukaryota</taxon>
        <taxon>Fungi</taxon>
        <taxon>Dikarya</taxon>
        <taxon>Basidiomycota</taxon>
        <taxon>Agaricomycotina</taxon>
        <taxon>Agaricomycetes</taxon>
        <taxon>Agaricomycetidae</taxon>
        <taxon>Agaricales</taxon>
        <taxon>Marasmiineae</taxon>
        <taxon>Omphalotaceae</taxon>
        <taxon>Collybiopsis</taxon>
        <taxon>Collybiopsis luxurians</taxon>
    </lineage>
</organism>
<dbReference type="PANTHER" id="PTHR13387:SF9">
    <property type="entry name" value="PROTEIN HGH1 HOMOLOG"/>
    <property type="match status" value="1"/>
</dbReference>
<evidence type="ECO:0000313" key="6">
    <source>
        <dbReference type="Proteomes" id="UP000053593"/>
    </source>
</evidence>
<dbReference type="OrthoDB" id="338814at2759"/>
<feature type="domain" description="Protein HGH1 C-terminal" evidence="4">
    <location>
        <begin position="367"/>
        <end position="418"/>
    </location>
</feature>
<dbReference type="InterPro" id="IPR039717">
    <property type="entry name" value="Hgh1"/>
</dbReference>
<feature type="region of interest" description="Disordered" evidence="2">
    <location>
        <begin position="481"/>
        <end position="539"/>
    </location>
</feature>
<dbReference type="PANTHER" id="PTHR13387">
    <property type="entry name" value="PROTEIN HGH1 HOMOLOG"/>
    <property type="match status" value="1"/>
</dbReference>
<feature type="region of interest" description="Disordered" evidence="2">
    <location>
        <begin position="282"/>
        <end position="312"/>
    </location>
</feature>
<evidence type="ECO:0008006" key="7">
    <source>
        <dbReference type="Google" id="ProtNLM"/>
    </source>
</evidence>
<evidence type="ECO:0000313" key="5">
    <source>
        <dbReference type="EMBL" id="KIK52292.1"/>
    </source>
</evidence>
<dbReference type="Pfam" id="PF04063">
    <property type="entry name" value="DUF383"/>
    <property type="match status" value="1"/>
</dbReference>
<sequence length="539" mass="58550">MEAQLKELLTFLRDKNPQVRQIALANLVAQTPADAPHRNLFLSSQSSGLQKPQENNVIRDLKLLCRDQPVIAHDAFKALINLSDAPSIVASLSDVPFLTFLVSYTINPQSILADLASMLLSNLSASATPCSILASLKINIIPSPNLPNGFFATQSRSGTCPEPVPYPKDPEIDVLALPLLLDAFVQGANVQDIKDFDKKPRKGSLHFLASVFANLASSSAGRDFFSTPRPSNFLHPTSDIEFPIAKIVPFTEHKDTIRRGGVVSTIKNFCFNARAHRALLTPSETLTHIPKPKPTPNPSSSSTPPTTPTLTSAPGADALPYLLLPLAGPEELDLEIQDSLPPALQLLPPDKTREPDPAIRLMLIEILLLCCHTRWGRDYMREKGVYEVVKVTHECEGVDKISEHIERLVQLLKGQEPPLSHVEEEYEYDALPEDDLPPEMRLIQGLSLGSSSGSGSAGYAALTGMGVDMDGLRISEVGEDEEMEMEIEPLGADSEVGGLESVGPAVPAQGGKDEMGKKKEGDGKEEDEDDDDDDKIVEV</sequence>
<accession>A0A0D0C382</accession>
<evidence type="ECO:0000259" key="3">
    <source>
        <dbReference type="Pfam" id="PF04063"/>
    </source>
</evidence>
<gene>
    <name evidence="5" type="ORF">GYMLUDRAFT_49994</name>
</gene>
<comment type="similarity">
    <text evidence="1">Belongs to the HGH1 family.</text>
</comment>
<reference evidence="5 6" key="1">
    <citation type="submission" date="2014-04" db="EMBL/GenBank/DDBJ databases">
        <title>Evolutionary Origins and Diversification of the Mycorrhizal Mutualists.</title>
        <authorList>
            <consortium name="DOE Joint Genome Institute"/>
            <consortium name="Mycorrhizal Genomics Consortium"/>
            <person name="Kohler A."/>
            <person name="Kuo A."/>
            <person name="Nagy L.G."/>
            <person name="Floudas D."/>
            <person name="Copeland A."/>
            <person name="Barry K.W."/>
            <person name="Cichocki N."/>
            <person name="Veneault-Fourrey C."/>
            <person name="LaButti K."/>
            <person name="Lindquist E.A."/>
            <person name="Lipzen A."/>
            <person name="Lundell T."/>
            <person name="Morin E."/>
            <person name="Murat C."/>
            <person name="Riley R."/>
            <person name="Ohm R."/>
            <person name="Sun H."/>
            <person name="Tunlid A."/>
            <person name="Henrissat B."/>
            <person name="Grigoriev I.V."/>
            <person name="Hibbett D.S."/>
            <person name="Martin F."/>
        </authorList>
    </citation>
    <scope>NUCLEOTIDE SEQUENCE [LARGE SCALE GENOMIC DNA]</scope>
    <source>
        <strain evidence="5 6">FD-317 M1</strain>
    </source>
</reference>